<dbReference type="AlphaFoldDB" id="A0AAW0BNH9"/>
<dbReference type="SUPFAM" id="SSF52047">
    <property type="entry name" value="RNI-like"/>
    <property type="match status" value="1"/>
</dbReference>
<dbReference type="Gene3D" id="3.80.10.10">
    <property type="entry name" value="Ribonuclease Inhibitor"/>
    <property type="match status" value="1"/>
</dbReference>
<evidence type="ECO:0000313" key="2">
    <source>
        <dbReference type="Proteomes" id="UP001362999"/>
    </source>
</evidence>
<accession>A0AAW0BNH9</accession>
<sequence>MSSNLPNEIHAEILAHAVHLGHYWGECMEMRSAIALVCHLWNGILKSDSSIWRDVVVRYGMPNTHVAHVLDRAAHMTVPLNILVSTEAYSSGKSIKWCPDEESLLRWLAFVGPLFAELSPRAERIEVRSFNQQAVRSILFAMRFSTSYAVTELFLAAASPLDTRTMMPAPGGNCERLLLLGITPYWEASVYAPLTELRLAEITDDLHWPALRTVLQNCKALRTLGLTNVACGGTVDGVSISLPHLVALHFTYMSIAHVALLHLIVTPALTELRIQSFVRRAWPELVVAVLPLLPSLLTLSVSVWSYSEVAARIFPHLHSVVRVDIGYTSHKFLEEMRSAVHRPPIQRIRNWIVPSGITVAQANPLLHWPGADIVALYEIVPPTKDVDNATYLRWTKVGREFRVKGVKGMDN</sequence>
<name>A0AAW0BNH9_9AGAR</name>
<gene>
    <name evidence="1" type="ORF">R3P38DRAFT_3191226</name>
</gene>
<evidence type="ECO:0008006" key="3">
    <source>
        <dbReference type="Google" id="ProtNLM"/>
    </source>
</evidence>
<evidence type="ECO:0000313" key="1">
    <source>
        <dbReference type="EMBL" id="KAK7026980.1"/>
    </source>
</evidence>
<dbReference type="InterPro" id="IPR032675">
    <property type="entry name" value="LRR_dom_sf"/>
</dbReference>
<protein>
    <recommendedName>
        <fullName evidence="3">F-box domain-containing protein</fullName>
    </recommendedName>
</protein>
<organism evidence="1 2">
    <name type="scientific">Favolaschia claudopus</name>
    <dbReference type="NCBI Taxonomy" id="2862362"/>
    <lineage>
        <taxon>Eukaryota</taxon>
        <taxon>Fungi</taxon>
        <taxon>Dikarya</taxon>
        <taxon>Basidiomycota</taxon>
        <taxon>Agaricomycotina</taxon>
        <taxon>Agaricomycetes</taxon>
        <taxon>Agaricomycetidae</taxon>
        <taxon>Agaricales</taxon>
        <taxon>Marasmiineae</taxon>
        <taxon>Mycenaceae</taxon>
        <taxon>Favolaschia</taxon>
    </lineage>
</organism>
<dbReference type="EMBL" id="JAWWNJ010000030">
    <property type="protein sequence ID" value="KAK7026980.1"/>
    <property type="molecule type" value="Genomic_DNA"/>
</dbReference>
<proteinExistence type="predicted"/>
<reference evidence="1 2" key="1">
    <citation type="journal article" date="2024" name="J Genomics">
        <title>Draft genome sequencing and assembly of Favolaschia claudopus CIRM-BRFM 2984 isolated from oak limbs.</title>
        <authorList>
            <person name="Navarro D."/>
            <person name="Drula E."/>
            <person name="Chaduli D."/>
            <person name="Cazenave R."/>
            <person name="Ahrendt S."/>
            <person name="Wang J."/>
            <person name="Lipzen A."/>
            <person name="Daum C."/>
            <person name="Barry K."/>
            <person name="Grigoriev I.V."/>
            <person name="Favel A."/>
            <person name="Rosso M.N."/>
            <person name="Martin F."/>
        </authorList>
    </citation>
    <scope>NUCLEOTIDE SEQUENCE [LARGE SCALE GENOMIC DNA]</scope>
    <source>
        <strain evidence="1 2">CIRM-BRFM 2984</strain>
    </source>
</reference>
<keyword evidence="2" id="KW-1185">Reference proteome</keyword>
<dbReference type="Proteomes" id="UP001362999">
    <property type="component" value="Unassembled WGS sequence"/>
</dbReference>
<comment type="caution">
    <text evidence="1">The sequence shown here is derived from an EMBL/GenBank/DDBJ whole genome shotgun (WGS) entry which is preliminary data.</text>
</comment>